<dbReference type="Gene3D" id="3.30.379.10">
    <property type="entry name" value="Chitobiase/beta-hexosaminidase domain 2-like"/>
    <property type="match status" value="1"/>
</dbReference>
<protein>
    <recommendedName>
        <fullName evidence="3">beta-N-acetylhexosaminidase</fullName>
        <ecNumber evidence="3">3.2.1.52</ecNumber>
    </recommendedName>
</protein>
<evidence type="ECO:0000313" key="12">
    <source>
        <dbReference type="Proteomes" id="UP000261284"/>
    </source>
</evidence>
<gene>
    <name evidence="11" type="ORF">DXN05_06520</name>
</gene>
<evidence type="ECO:0000256" key="7">
    <source>
        <dbReference type="SAM" id="SignalP"/>
    </source>
</evidence>
<dbReference type="PANTHER" id="PTHR22600">
    <property type="entry name" value="BETA-HEXOSAMINIDASE"/>
    <property type="match status" value="1"/>
</dbReference>
<keyword evidence="12" id="KW-1185">Reference proteome</keyword>
<evidence type="ECO:0000259" key="10">
    <source>
        <dbReference type="Pfam" id="PF13290"/>
    </source>
</evidence>
<feature type="signal peptide" evidence="7">
    <location>
        <begin position="1"/>
        <end position="18"/>
    </location>
</feature>
<feature type="active site" description="Proton donor" evidence="6">
    <location>
        <position position="324"/>
    </location>
</feature>
<comment type="similarity">
    <text evidence="2">Belongs to the glycosyl hydrolase 20 family.</text>
</comment>
<feature type="domain" description="Beta-hexosaminidase bacterial type N-terminal" evidence="9">
    <location>
        <begin position="23"/>
        <end position="148"/>
    </location>
</feature>
<evidence type="ECO:0000256" key="6">
    <source>
        <dbReference type="PIRSR" id="PIRSR625705-1"/>
    </source>
</evidence>
<evidence type="ECO:0000256" key="5">
    <source>
        <dbReference type="ARBA" id="ARBA00023295"/>
    </source>
</evidence>
<dbReference type="AlphaFoldDB" id="A0A3E1NKN2"/>
<dbReference type="EC" id="3.2.1.52" evidence="3"/>
<dbReference type="PRINTS" id="PR00738">
    <property type="entry name" value="GLHYDRLASE20"/>
</dbReference>
<dbReference type="Pfam" id="PF02838">
    <property type="entry name" value="Glyco_hydro_20b"/>
    <property type="match status" value="1"/>
</dbReference>
<dbReference type="InterPro" id="IPR025705">
    <property type="entry name" value="Beta_hexosaminidase_sua/sub"/>
</dbReference>
<reference evidence="11 12" key="1">
    <citation type="submission" date="2018-08" db="EMBL/GenBank/DDBJ databases">
        <title>Chitinophagaceae sp. K23C18032701, a novel bacterium isolated from forest soil.</title>
        <authorList>
            <person name="Wang C."/>
        </authorList>
    </citation>
    <scope>NUCLEOTIDE SEQUENCE [LARGE SCALE GENOMIC DNA]</scope>
    <source>
        <strain evidence="11 12">K23C18032701</strain>
    </source>
</reference>
<comment type="caution">
    <text evidence="11">The sequence shown here is derived from an EMBL/GenBank/DDBJ whole genome shotgun (WGS) entry which is preliminary data.</text>
</comment>
<evidence type="ECO:0000259" key="8">
    <source>
        <dbReference type="Pfam" id="PF00728"/>
    </source>
</evidence>
<feature type="domain" description="Glycoside hydrolase family 20 catalytic" evidence="8">
    <location>
        <begin position="151"/>
        <end position="491"/>
    </location>
</feature>
<evidence type="ECO:0000256" key="2">
    <source>
        <dbReference type="ARBA" id="ARBA00006285"/>
    </source>
</evidence>
<dbReference type="PANTHER" id="PTHR22600:SF57">
    <property type="entry name" value="BETA-N-ACETYLHEXOSAMINIDASE"/>
    <property type="match status" value="1"/>
</dbReference>
<dbReference type="SUPFAM" id="SSF55545">
    <property type="entry name" value="beta-N-acetylhexosaminidase-like domain"/>
    <property type="match status" value="1"/>
</dbReference>
<dbReference type="Pfam" id="PF00728">
    <property type="entry name" value="Glyco_hydro_20"/>
    <property type="match status" value="1"/>
</dbReference>
<evidence type="ECO:0000256" key="1">
    <source>
        <dbReference type="ARBA" id="ARBA00001231"/>
    </source>
</evidence>
<dbReference type="CDD" id="cd06563">
    <property type="entry name" value="GH20_chitobiase-like"/>
    <property type="match status" value="1"/>
</dbReference>
<organism evidence="11 12">
    <name type="scientific">Deminuibacter soli</name>
    <dbReference type="NCBI Taxonomy" id="2291815"/>
    <lineage>
        <taxon>Bacteria</taxon>
        <taxon>Pseudomonadati</taxon>
        <taxon>Bacteroidota</taxon>
        <taxon>Chitinophagia</taxon>
        <taxon>Chitinophagales</taxon>
        <taxon>Chitinophagaceae</taxon>
        <taxon>Deminuibacter</taxon>
    </lineage>
</organism>
<dbReference type="EMBL" id="QTJU01000002">
    <property type="protein sequence ID" value="RFM28457.1"/>
    <property type="molecule type" value="Genomic_DNA"/>
</dbReference>
<dbReference type="GO" id="GO:0016020">
    <property type="term" value="C:membrane"/>
    <property type="evidence" value="ECO:0007669"/>
    <property type="project" value="TreeGrafter"/>
</dbReference>
<evidence type="ECO:0000259" key="9">
    <source>
        <dbReference type="Pfam" id="PF02838"/>
    </source>
</evidence>
<feature type="domain" description="GH29D-like beta-sandwich" evidence="10">
    <location>
        <begin position="539"/>
        <end position="590"/>
    </location>
</feature>
<dbReference type="InterPro" id="IPR029018">
    <property type="entry name" value="Hex-like_dom2"/>
</dbReference>
<dbReference type="InterPro" id="IPR059177">
    <property type="entry name" value="GH29D-like_dom"/>
</dbReference>
<dbReference type="SUPFAM" id="SSF51445">
    <property type="entry name" value="(Trans)glycosidases"/>
    <property type="match status" value="1"/>
</dbReference>
<dbReference type="GO" id="GO:0005975">
    <property type="term" value="P:carbohydrate metabolic process"/>
    <property type="evidence" value="ECO:0007669"/>
    <property type="project" value="InterPro"/>
</dbReference>
<evidence type="ECO:0000256" key="3">
    <source>
        <dbReference type="ARBA" id="ARBA00012663"/>
    </source>
</evidence>
<dbReference type="Pfam" id="PF13290">
    <property type="entry name" value="CHB_HEX_C_1"/>
    <property type="match status" value="1"/>
</dbReference>
<dbReference type="RefSeq" id="WP_116846447.1">
    <property type="nucleotide sequence ID" value="NZ_QTJU01000002.1"/>
</dbReference>
<keyword evidence="4" id="KW-0378">Hydrolase</keyword>
<dbReference type="GO" id="GO:0030203">
    <property type="term" value="P:glycosaminoglycan metabolic process"/>
    <property type="evidence" value="ECO:0007669"/>
    <property type="project" value="TreeGrafter"/>
</dbReference>
<dbReference type="GO" id="GO:0004563">
    <property type="term" value="F:beta-N-acetylhexosaminidase activity"/>
    <property type="evidence" value="ECO:0007669"/>
    <property type="project" value="UniProtKB-EC"/>
</dbReference>
<proteinExistence type="inferred from homology"/>
<comment type="catalytic activity">
    <reaction evidence="1">
        <text>Hydrolysis of terminal non-reducing N-acetyl-D-hexosamine residues in N-acetyl-beta-D-hexosaminides.</text>
        <dbReference type="EC" id="3.2.1.52"/>
    </reaction>
</comment>
<dbReference type="InterPro" id="IPR015882">
    <property type="entry name" value="HEX_bac_N"/>
</dbReference>
<keyword evidence="7" id="KW-0732">Signal</keyword>
<dbReference type="Gene3D" id="3.20.20.80">
    <property type="entry name" value="Glycosidases"/>
    <property type="match status" value="1"/>
</dbReference>
<sequence length="747" mass="84265">MKYISAVLLVVCCSLAMAQPVRISIIPKPLHAEEKPGVFLADESTMIITDPEYRDVAEMFAASVSMPAGNVRVLTRSQQAGSNAIVFAKRAADGLTDTSAYRLTVAPDIITIAAPTRTGMLNGMQSLTQLFLLTQRKGSIPCVNITDAPRFRYRGLMLDVSRNFYPISFVKKLIDLMALYKLNTFHWHLVDGAGWRLQINRYPLLTKQAAWRTGANWKQWRKEGGRYSSEGDPNAYGGYYTQQEAREVVQYAAKRGITVIPEIEMPGHSEEVLAAYPYLSCSGEPYRNSEYCLGNDATFNFLQDVLTEVMDIFPSTYIHMGGDEASRKAWKQCPKCQRRIANEQLKDENGLQSYAMKRIERFLQQHGRKLLGWDEILEGGIAPAATVMSWRGEAGGIAAAQEGHDVVMTPESYCYFDHYQDNPATQPEAFGGYLPTSMVYGYNPVPAVLDSVAAKHVIGVQANLWTEYIPTMEQAEYMLFPRAIALAENGWISLAQKNADDFHSRLYPHYGILQKKQVNYFRPSAQVIMQTTFDSAIRSATVRMHTERYQPGIHYTLDGTAPTIQSPLYEGELEVDSSVIVQAAYFTDSTRHDTLSRVEIDFHKALGKKVTYKIPPSKRYTARGDATLVNGYRGTYTYSDGQWQGFDTDIDFTIDLEKTDIVHFVTLNFQQLIGPGVYMPEYVEVSVSADSVNFSEPVKVLNQLTYDKRELQLQQYRAVLKGEPVRYIHVYAKNHKGFLFTDEVIVY</sequence>
<name>A0A3E1NKN2_9BACT</name>
<evidence type="ECO:0000313" key="11">
    <source>
        <dbReference type="EMBL" id="RFM28457.1"/>
    </source>
</evidence>
<accession>A0A3E1NKN2</accession>
<dbReference type="InterPro" id="IPR015883">
    <property type="entry name" value="Glyco_hydro_20_cat"/>
</dbReference>
<evidence type="ECO:0000256" key="4">
    <source>
        <dbReference type="ARBA" id="ARBA00022801"/>
    </source>
</evidence>
<feature type="chain" id="PRO_5017622847" description="beta-N-acetylhexosaminidase" evidence="7">
    <location>
        <begin position="19"/>
        <end position="747"/>
    </location>
</feature>
<dbReference type="OrthoDB" id="726159at2"/>
<keyword evidence="5" id="KW-0326">Glycosidase</keyword>
<dbReference type="InterPro" id="IPR017853">
    <property type="entry name" value="GH"/>
</dbReference>
<dbReference type="Proteomes" id="UP000261284">
    <property type="component" value="Unassembled WGS sequence"/>
</dbReference>